<dbReference type="GO" id="GO:0036199">
    <property type="term" value="F:cholest-4-en-3-one 26-monooxygenase activity"/>
    <property type="evidence" value="ECO:0007669"/>
    <property type="project" value="TreeGrafter"/>
</dbReference>
<dbReference type="EMBL" id="JAAGMN010001115">
    <property type="protein sequence ID" value="NEE06946.1"/>
    <property type="molecule type" value="Genomic_DNA"/>
</dbReference>
<evidence type="ECO:0000256" key="1">
    <source>
        <dbReference type="ARBA" id="ARBA00010617"/>
    </source>
</evidence>
<dbReference type="AlphaFoldDB" id="A0A6G3WN62"/>
<dbReference type="GO" id="GO:0008395">
    <property type="term" value="F:steroid hydroxylase activity"/>
    <property type="evidence" value="ECO:0007669"/>
    <property type="project" value="TreeGrafter"/>
</dbReference>
<dbReference type="PANTHER" id="PTHR46696">
    <property type="entry name" value="P450, PUTATIVE (EUROFUNG)-RELATED"/>
    <property type="match status" value="1"/>
</dbReference>
<dbReference type="InterPro" id="IPR036396">
    <property type="entry name" value="Cyt_P450_sf"/>
</dbReference>
<keyword evidence="6" id="KW-0503">Monooxygenase</keyword>
<organism evidence="7">
    <name type="scientific">Streptomyces sp. SID7499</name>
    <dbReference type="NCBI Taxonomy" id="2706086"/>
    <lineage>
        <taxon>Bacteria</taxon>
        <taxon>Bacillati</taxon>
        <taxon>Actinomycetota</taxon>
        <taxon>Actinomycetes</taxon>
        <taxon>Kitasatosporales</taxon>
        <taxon>Streptomycetaceae</taxon>
        <taxon>Streptomyces</taxon>
    </lineage>
</organism>
<dbReference type="Gene3D" id="1.10.630.10">
    <property type="entry name" value="Cytochrome P450"/>
    <property type="match status" value="1"/>
</dbReference>
<dbReference type="Pfam" id="PF00067">
    <property type="entry name" value="p450"/>
    <property type="match status" value="1"/>
</dbReference>
<evidence type="ECO:0000256" key="4">
    <source>
        <dbReference type="ARBA" id="ARBA00023002"/>
    </source>
</evidence>
<accession>A0A6G3WN62</accession>
<dbReference type="PANTHER" id="PTHR46696:SF4">
    <property type="entry name" value="BIOTIN BIOSYNTHESIS CYTOCHROME P450"/>
    <property type="match status" value="1"/>
</dbReference>
<dbReference type="PRINTS" id="PR00359">
    <property type="entry name" value="BP450"/>
</dbReference>
<dbReference type="GO" id="GO:0006707">
    <property type="term" value="P:cholesterol catabolic process"/>
    <property type="evidence" value="ECO:0007669"/>
    <property type="project" value="TreeGrafter"/>
</dbReference>
<evidence type="ECO:0000256" key="6">
    <source>
        <dbReference type="ARBA" id="ARBA00023033"/>
    </source>
</evidence>
<name>A0A6G3WN62_9ACTN</name>
<sequence>MHSEPIEPVPHINLVDPELYSQGDPFVQWRWLRANEPVHWHPPAHELPGFWSLTRYEDVRTAYRDADTFSSAQGILLRPADHGADPGGGRTLALTDPPRHRQLRGLVDEWFAVRSVRALEAEMRDIAQGVVDRALEMGSCDFVADVAARIPLYVICRMMGVPESEWPYLYDLTSKAFAAGDALTRRFAHLDILGYFEKLQEEKAAHPGDDLVSVLATARVDGERLSPDDVILNCDNLLVGGTENTRIAAAGGMLALLRHPAQWELLRQDPELLPGAVEEVLRWTSTATHIMRTAVRPTEIHGKRIAVGDRVVFWLPSANRDETVFDDPDRFDVRRRPNRHLALGFGEHFCLGSMLARVELRLLYGELLGRSVGIELDGEPKLLDSIVVNGPERLRVRLTPGAGR</sequence>
<evidence type="ECO:0000256" key="5">
    <source>
        <dbReference type="ARBA" id="ARBA00023004"/>
    </source>
</evidence>
<dbReference type="InterPro" id="IPR002397">
    <property type="entry name" value="Cyt_P450_B"/>
</dbReference>
<keyword evidence="3" id="KW-0479">Metal-binding</keyword>
<dbReference type="FunFam" id="1.10.630.10:FF:000018">
    <property type="entry name" value="Cytochrome P450 monooxygenase"/>
    <property type="match status" value="1"/>
</dbReference>
<keyword evidence="5" id="KW-0408">Iron</keyword>
<comment type="similarity">
    <text evidence="1">Belongs to the cytochrome P450 family.</text>
</comment>
<comment type="caution">
    <text evidence="7">The sequence shown here is derived from an EMBL/GenBank/DDBJ whole genome shotgun (WGS) entry which is preliminary data.</text>
</comment>
<gene>
    <name evidence="7" type="ORF">G3M58_10880</name>
</gene>
<proteinExistence type="inferred from homology"/>
<dbReference type="SUPFAM" id="SSF48264">
    <property type="entry name" value="Cytochrome P450"/>
    <property type="match status" value="1"/>
</dbReference>
<dbReference type="GO" id="GO:0020037">
    <property type="term" value="F:heme binding"/>
    <property type="evidence" value="ECO:0007669"/>
    <property type="project" value="InterPro"/>
</dbReference>
<dbReference type="GO" id="GO:0005506">
    <property type="term" value="F:iron ion binding"/>
    <property type="evidence" value="ECO:0007669"/>
    <property type="project" value="InterPro"/>
</dbReference>
<dbReference type="CDD" id="cd11033">
    <property type="entry name" value="CYP142-like"/>
    <property type="match status" value="1"/>
</dbReference>
<evidence type="ECO:0000256" key="3">
    <source>
        <dbReference type="ARBA" id="ARBA00022723"/>
    </source>
</evidence>
<evidence type="ECO:0000256" key="2">
    <source>
        <dbReference type="ARBA" id="ARBA00022617"/>
    </source>
</evidence>
<protein>
    <submittedName>
        <fullName evidence="7">Cytochrome P450</fullName>
    </submittedName>
</protein>
<keyword evidence="2" id="KW-0349">Heme</keyword>
<keyword evidence="4" id="KW-0560">Oxidoreductase</keyword>
<evidence type="ECO:0000313" key="7">
    <source>
        <dbReference type="EMBL" id="NEE06946.1"/>
    </source>
</evidence>
<reference evidence="7" key="1">
    <citation type="submission" date="2020-01" db="EMBL/GenBank/DDBJ databases">
        <title>Insect and environment-associated Actinomycetes.</title>
        <authorList>
            <person name="Currrie C."/>
            <person name="Chevrette M."/>
            <person name="Carlson C."/>
            <person name="Stubbendieck R."/>
            <person name="Wendt-Pienkowski E."/>
        </authorList>
    </citation>
    <scope>NUCLEOTIDE SEQUENCE</scope>
    <source>
        <strain evidence="7">SID7499</strain>
    </source>
</reference>
<dbReference type="InterPro" id="IPR001128">
    <property type="entry name" value="Cyt_P450"/>
</dbReference>